<keyword evidence="2" id="KW-1185">Reference proteome</keyword>
<dbReference type="InParanoid" id="A0A2T3ADD6"/>
<sequence length="210" mass="23679">MSSVQIIQPATTTTTTTTPTSQALSIQDVKSKLSADSTPQRIDIRFPTAGHPDLSQDEEWCDVVDRDDDDNATKTTRFRFHDYARVFSRPGLYDQLFGGPGSETKCVSPQVLTSLVGQHIPRVLARMDGRGGHHTVTAPAATVHGRLHKHTQVQRASTKPDTMRCRLEMLVLRRWRLPSRWWRRVGWWCSMSRLRCGKMLARSKGNLPGS</sequence>
<evidence type="ECO:0000313" key="2">
    <source>
        <dbReference type="Proteomes" id="UP000241462"/>
    </source>
</evidence>
<name>A0A2T3ADD6_9PEZI</name>
<protein>
    <submittedName>
        <fullName evidence="1">Uncharacterized protein</fullName>
    </submittedName>
</protein>
<gene>
    <name evidence="1" type="ORF">BD289DRAFT_184543</name>
</gene>
<organism evidence="1 2">
    <name type="scientific">Coniella lustricola</name>
    <dbReference type="NCBI Taxonomy" id="2025994"/>
    <lineage>
        <taxon>Eukaryota</taxon>
        <taxon>Fungi</taxon>
        <taxon>Dikarya</taxon>
        <taxon>Ascomycota</taxon>
        <taxon>Pezizomycotina</taxon>
        <taxon>Sordariomycetes</taxon>
        <taxon>Sordariomycetidae</taxon>
        <taxon>Diaporthales</taxon>
        <taxon>Schizoparmaceae</taxon>
        <taxon>Coniella</taxon>
    </lineage>
</organism>
<reference evidence="1 2" key="1">
    <citation type="journal article" date="2018" name="Mycol. Prog.">
        <title>Coniella lustricola, a new species from submerged detritus.</title>
        <authorList>
            <person name="Raudabaugh D.B."/>
            <person name="Iturriaga T."/>
            <person name="Carver A."/>
            <person name="Mondo S."/>
            <person name="Pangilinan J."/>
            <person name="Lipzen A."/>
            <person name="He G."/>
            <person name="Amirebrahimi M."/>
            <person name="Grigoriev I.V."/>
            <person name="Miller A.N."/>
        </authorList>
    </citation>
    <scope>NUCLEOTIDE SEQUENCE [LARGE SCALE GENOMIC DNA]</scope>
    <source>
        <strain evidence="1 2">B22-T-1</strain>
    </source>
</reference>
<dbReference type="EMBL" id="KZ678408">
    <property type="protein sequence ID" value="PSR92295.1"/>
    <property type="molecule type" value="Genomic_DNA"/>
</dbReference>
<evidence type="ECO:0000313" key="1">
    <source>
        <dbReference type="EMBL" id="PSR92295.1"/>
    </source>
</evidence>
<dbReference type="OrthoDB" id="2019266at2759"/>
<dbReference type="Proteomes" id="UP000241462">
    <property type="component" value="Unassembled WGS sequence"/>
</dbReference>
<accession>A0A2T3ADD6</accession>
<proteinExistence type="predicted"/>
<dbReference type="AlphaFoldDB" id="A0A2T3ADD6"/>